<feature type="transmembrane region" description="Helical" evidence="1">
    <location>
        <begin position="7"/>
        <end position="24"/>
    </location>
</feature>
<protein>
    <submittedName>
        <fullName evidence="2">Uncharacterized protein</fullName>
    </submittedName>
</protein>
<dbReference type="AlphaFoldDB" id="A0A0S7YET6"/>
<feature type="transmembrane region" description="Helical" evidence="1">
    <location>
        <begin position="67"/>
        <end position="91"/>
    </location>
</feature>
<organism evidence="2 3">
    <name type="scientific">candidate division TA06 bacterium DG_78</name>
    <dbReference type="NCBI Taxonomy" id="1703772"/>
    <lineage>
        <taxon>Bacteria</taxon>
        <taxon>Bacteria division TA06</taxon>
    </lineage>
</organism>
<comment type="caution">
    <text evidence="2">The sequence shown here is derived from an EMBL/GenBank/DDBJ whole genome shotgun (WGS) entry which is preliminary data.</text>
</comment>
<reference evidence="2 3" key="1">
    <citation type="journal article" date="2015" name="Microbiome">
        <title>Genomic resolution of linkages in carbon, nitrogen, and sulfur cycling among widespread estuary sediment bacteria.</title>
        <authorList>
            <person name="Baker B.J."/>
            <person name="Lazar C.S."/>
            <person name="Teske A.P."/>
            <person name="Dick G.J."/>
        </authorList>
    </citation>
    <scope>NUCLEOTIDE SEQUENCE [LARGE SCALE GENOMIC DNA]</scope>
    <source>
        <strain evidence="2">DG_78</strain>
    </source>
</reference>
<feature type="transmembrane region" description="Helical" evidence="1">
    <location>
        <begin position="36"/>
        <end position="55"/>
    </location>
</feature>
<feature type="transmembrane region" description="Helical" evidence="1">
    <location>
        <begin position="103"/>
        <end position="125"/>
    </location>
</feature>
<keyword evidence="1" id="KW-0812">Transmembrane</keyword>
<dbReference type="EMBL" id="LJNI01000037">
    <property type="protein sequence ID" value="KPJ73277.1"/>
    <property type="molecule type" value="Genomic_DNA"/>
</dbReference>
<keyword evidence="1" id="KW-1133">Transmembrane helix</keyword>
<dbReference type="PATRIC" id="fig|1703772.3.peg.1362"/>
<dbReference type="Proteomes" id="UP000051012">
    <property type="component" value="Unassembled WGS sequence"/>
</dbReference>
<feature type="transmembrane region" description="Helical" evidence="1">
    <location>
        <begin position="177"/>
        <end position="196"/>
    </location>
</feature>
<evidence type="ECO:0000256" key="1">
    <source>
        <dbReference type="SAM" id="Phobius"/>
    </source>
</evidence>
<name>A0A0S7YET6_UNCT6</name>
<gene>
    <name evidence="2" type="ORF">AMJ52_03980</name>
</gene>
<proteinExistence type="predicted"/>
<keyword evidence="1" id="KW-0472">Membrane</keyword>
<evidence type="ECO:0000313" key="3">
    <source>
        <dbReference type="Proteomes" id="UP000051012"/>
    </source>
</evidence>
<sequence>MKKQIPLFICMILGVLMIIQFFVPHTISTQLFDHSYRWYLVIAGFAWILGAGSLINHHTNRIKRKQGTWYFSYVTLIGLAVMALLGIFWGIKTGTLFMTLYTHTILPLGASMYAILAFYMASAAYRAFRARSKEATILLLAGFVVMLGMVPFGYSISSKIPEFAEWLLSVPNTAAKRGIIFGVAFGSISTALKIILGIERSWLGGGGIK</sequence>
<feature type="transmembrane region" description="Helical" evidence="1">
    <location>
        <begin position="137"/>
        <end position="157"/>
    </location>
</feature>
<evidence type="ECO:0000313" key="2">
    <source>
        <dbReference type="EMBL" id="KPJ73277.1"/>
    </source>
</evidence>
<accession>A0A0S7YET6</accession>